<dbReference type="GO" id="GO:0003677">
    <property type="term" value="F:DNA binding"/>
    <property type="evidence" value="ECO:0007669"/>
    <property type="project" value="UniProtKB-KW"/>
</dbReference>
<dbReference type="PROSITE" id="PS50995">
    <property type="entry name" value="HTH_MARR_2"/>
    <property type="match status" value="1"/>
</dbReference>
<dbReference type="Pfam" id="PF12802">
    <property type="entry name" value="MarR_2"/>
    <property type="match status" value="1"/>
</dbReference>
<gene>
    <name evidence="5" type="ORF">NYP16_05625</name>
</gene>
<comment type="caution">
    <text evidence="5">The sequence shown here is derived from an EMBL/GenBank/DDBJ whole genome shotgun (WGS) entry which is preliminary data.</text>
</comment>
<dbReference type="Proteomes" id="UP001141619">
    <property type="component" value="Unassembled WGS sequence"/>
</dbReference>
<dbReference type="GO" id="GO:0003700">
    <property type="term" value="F:DNA-binding transcription factor activity"/>
    <property type="evidence" value="ECO:0007669"/>
    <property type="project" value="InterPro"/>
</dbReference>
<keyword evidence="6" id="KW-1185">Reference proteome</keyword>
<protein>
    <submittedName>
        <fullName evidence="5">MarR family winged helix-turn-helix transcriptional regulator</fullName>
    </submittedName>
</protein>
<keyword evidence="1" id="KW-0805">Transcription regulation</keyword>
<dbReference type="SUPFAM" id="SSF46785">
    <property type="entry name" value="Winged helix' DNA-binding domain"/>
    <property type="match status" value="1"/>
</dbReference>
<evidence type="ECO:0000256" key="1">
    <source>
        <dbReference type="ARBA" id="ARBA00023015"/>
    </source>
</evidence>
<dbReference type="AlphaFoldDB" id="A0A9X3TXZ9"/>
<dbReference type="PANTHER" id="PTHR35790:SF4">
    <property type="entry name" value="HTH-TYPE TRANSCRIPTIONAL REGULATOR PCHR"/>
    <property type="match status" value="1"/>
</dbReference>
<evidence type="ECO:0000256" key="2">
    <source>
        <dbReference type="ARBA" id="ARBA00023125"/>
    </source>
</evidence>
<feature type="domain" description="HTH marR-type" evidence="4">
    <location>
        <begin position="11"/>
        <end position="144"/>
    </location>
</feature>
<dbReference type="PRINTS" id="PR00598">
    <property type="entry name" value="HTHMARR"/>
</dbReference>
<proteinExistence type="predicted"/>
<evidence type="ECO:0000259" key="4">
    <source>
        <dbReference type="PROSITE" id="PS50995"/>
    </source>
</evidence>
<dbReference type="InterPro" id="IPR052067">
    <property type="entry name" value="Metal_resp_HTH_trans_reg"/>
</dbReference>
<accession>A0A9X3TXZ9</accession>
<dbReference type="Gene3D" id="1.10.10.10">
    <property type="entry name" value="Winged helix-like DNA-binding domain superfamily/Winged helix DNA-binding domain"/>
    <property type="match status" value="1"/>
</dbReference>
<dbReference type="PANTHER" id="PTHR35790">
    <property type="entry name" value="HTH-TYPE TRANSCRIPTIONAL REGULATOR PCHR"/>
    <property type="match status" value="1"/>
</dbReference>
<keyword evidence="3" id="KW-0804">Transcription</keyword>
<keyword evidence="2" id="KW-0238">DNA-binding</keyword>
<dbReference type="InterPro" id="IPR000835">
    <property type="entry name" value="HTH_MarR-typ"/>
</dbReference>
<reference evidence="5" key="1">
    <citation type="submission" date="2022-08" db="EMBL/GenBank/DDBJ databases">
        <authorList>
            <person name="Vandamme P."/>
            <person name="Hettiarachchi A."/>
            <person name="Peeters C."/>
            <person name="Cnockaert M."/>
            <person name="Carlier A."/>
        </authorList>
    </citation>
    <scope>NUCLEOTIDE SEQUENCE</scope>
    <source>
        <strain evidence="5">LMG 31809</strain>
    </source>
</reference>
<sequence>MTETREILSLEHFLPYRLSVVSNLMSNAIAGIYSDRYKLGIPAWRVMAILGRFPGISAVEVAERGAMDKVAVSRAVSQLLADGRLERSFADDDRRRSVLRLSAEGWTVYDAVVPLALDYERRLIESLGADDRAALDRVVTSLTEKATALAVKE</sequence>
<dbReference type="EMBL" id="JANWOI010000002">
    <property type="protein sequence ID" value="MDA5193432.1"/>
    <property type="molecule type" value="Genomic_DNA"/>
</dbReference>
<evidence type="ECO:0000256" key="3">
    <source>
        <dbReference type="ARBA" id="ARBA00023163"/>
    </source>
</evidence>
<dbReference type="RefSeq" id="WP_274943135.1">
    <property type="nucleotide sequence ID" value="NZ_JANWOI010000002.1"/>
</dbReference>
<reference evidence="5" key="2">
    <citation type="journal article" date="2023" name="Syst. Appl. Microbiol.">
        <title>Govania unica gen. nov., sp. nov., a rare biosphere bacterium that represents a novel family in the class Alphaproteobacteria.</title>
        <authorList>
            <person name="Vandamme P."/>
            <person name="Peeters C."/>
            <person name="Hettiarachchi A."/>
            <person name="Cnockaert M."/>
            <person name="Carlier A."/>
        </authorList>
    </citation>
    <scope>NUCLEOTIDE SEQUENCE</scope>
    <source>
        <strain evidence="5">LMG 31809</strain>
    </source>
</reference>
<dbReference type="SMART" id="SM00347">
    <property type="entry name" value="HTH_MARR"/>
    <property type="match status" value="1"/>
</dbReference>
<organism evidence="5 6">
    <name type="scientific">Govanella unica</name>
    <dbReference type="NCBI Taxonomy" id="2975056"/>
    <lineage>
        <taxon>Bacteria</taxon>
        <taxon>Pseudomonadati</taxon>
        <taxon>Pseudomonadota</taxon>
        <taxon>Alphaproteobacteria</taxon>
        <taxon>Emcibacterales</taxon>
        <taxon>Govanellaceae</taxon>
        <taxon>Govanella</taxon>
    </lineage>
</organism>
<dbReference type="InterPro" id="IPR036390">
    <property type="entry name" value="WH_DNA-bd_sf"/>
</dbReference>
<evidence type="ECO:0000313" key="5">
    <source>
        <dbReference type="EMBL" id="MDA5193432.1"/>
    </source>
</evidence>
<dbReference type="InterPro" id="IPR036388">
    <property type="entry name" value="WH-like_DNA-bd_sf"/>
</dbReference>
<evidence type="ECO:0000313" key="6">
    <source>
        <dbReference type="Proteomes" id="UP001141619"/>
    </source>
</evidence>
<name>A0A9X3TXZ9_9PROT</name>